<proteinExistence type="predicted"/>
<reference evidence="2 3" key="1">
    <citation type="submission" date="2013-11" db="EMBL/GenBank/DDBJ databases">
        <title>The Damaraland mole rat (Fukomys damarensis) genome and evolution of African mole rats.</title>
        <authorList>
            <person name="Gladyshev V.N."/>
            <person name="Fang X."/>
        </authorList>
    </citation>
    <scope>NUCLEOTIDE SEQUENCE [LARGE SCALE GENOMIC DNA]</scope>
    <source>
        <tissue evidence="2">Liver</tissue>
    </source>
</reference>
<feature type="compositionally biased region" description="Polar residues" evidence="1">
    <location>
        <begin position="30"/>
        <end position="46"/>
    </location>
</feature>
<protein>
    <submittedName>
        <fullName evidence="2">Uncharacterized protein</fullName>
    </submittedName>
</protein>
<evidence type="ECO:0000313" key="3">
    <source>
        <dbReference type="Proteomes" id="UP000028990"/>
    </source>
</evidence>
<gene>
    <name evidence="2" type="ORF">H920_08610</name>
</gene>
<evidence type="ECO:0000256" key="1">
    <source>
        <dbReference type="SAM" id="MobiDB-lite"/>
    </source>
</evidence>
<name>A0A091DFZ9_FUKDA</name>
<keyword evidence="3" id="KW-1185">Reference proteome</keyword>
<feature type="region of interest" description="Disordered" evidence="1">
    <location>
        <begin position="30"/>
        <end position="60"/>
    </location>
</feature>
<sequence length="163" mass="18346">MWSRPPEDFPFRATPCCALLSNFHPFLRQQRQSTPGQRNRQGFVTHSSDRHRAGVKGAAGPRVLASSRDREVRLVSVTREAALLTQVSFLQGPWEKAQETGFAKNCLKGHSGIDMTLDTPGTRRNVPEEQQALQGVREDREVREVAPVLRVLTEQCERLTKNA</sequence>
<dbReference type="AlphaFoldDB" id="A0A091DFZ9"/>
<accession>A0A091DFZ9</accession>
<evidence type="ECO:0000313" key="2">
    <source>
        <dbReference type="EMBL" id="KFO30007.1"/>
    </source>
</evidence>
<dbReference type="EMBL" id="KN122517">
    <property type="protein sequence ID" value="KFO30007.1"/>
    <property type="molecule type" value="Genomic_DNA"/>
</dbReference>
<organism evidence="2 3">
    <name type="scientific">Fukomys damarensis</name>
    <name type="common">Damaraland mole rat</name>
    <name type="synonym">Cryptomys damarensis</name>
    <dbReference type="NCBI Taxonomy" id="885580"/>
    <lineage>
        <taxon>Eukaryota</taxon>
        <taxon>Metazoa</taxon>
        <taxon>Chordata</taxon>
        <taxon>Craniata</taxon>
        <taxon>Vertebrata</taxon>
        <taxon>Euteleostomi</taxon>
        <taxon>Mammalia</taxon>
        <taxon>Eutheria</taxon>
        <taxon>Euarchontoglires</taxon>
        <taxon>Glires</taxon>
        <taxon>Rodentia</taxon>
        <taxon>Hystricomorpha</taxon>
        <taxon>Bathyergidae</taxon>
        <taxon>Fukomys</taxon>
    </lineage>
</organism>
<dbReference type="Proteomes" id="UP000028990">
    <property type="component" value="Unassembled WGS sequence"/>
</dbReference>